<evidence type="ECO:0000313" key="2">
    <source>
        <dbReference type="EMBL" id="KAJ1098031.1"/>
    </source>
</evidence>
<name>A0AAV7M2K8_PLEWA</name>
<evidence type="ECO:0000256" key="1">
    <source>
        <dbReference type="SAM" id="MobiDB-lite"/>
    </source>
</evidence>
<sequence>MTSGLRIGNREEGGEKRPASGNAGVERGEEECGKKESGKEECGEKESGEEKSDGIGEQFLPSRGEEEEEAADGGLNTVGALGGKTKNPSTRRCVSTPQLG</sequence>
<feature type="region of interest" description="Disordered" evidence="1">
    <location>
        <begin position="1"/>
        <end position="100"/>
    </location>
</feature>
<organism evidence="2 3">
    <name type="scientific">Pleurodeles waltl</name>
    <name type="common">Iberian ribbed newt</name>
    <dbReference type="NCBI Taxonomy" id="8319"/>
    <lineage>
        <taxon>Eukaryota</taxon>
        <taxon>Metazoa</taxon>
        <taxon>Chordata</taxon>
        <taxon>Craniata</taxon>
        <taxon>Vertebrata</taxon>
        <taxon>Euteleostomi</taxon>
        <taxon>Amphibia</taxon>
        <taxon>Batrachia</taxon>
        <taxon>Caudata</taxon>
        <taxon>Salamandroidea</taxon>
        <taxon>Salamandridae</taxon>
        <taxon>Pleurodelinae</taxon>
        <taxon>Pleurodeles</taxon>
    </lineage>
</organism>
<reference evidence="2" key="1">
    <citation type="journal article" date="2022" name="bioRxiv">
        <title>Sequencing and chromosome-scale assembly of the giantPleurodeles waltlgenome.</title>
        <authorList>
            <person name="Brown T."/>
            <person name="Elewa A."/>
            <person name="Iarovenko S."/>
            <person name="Subramanian E."/>
            <person name="Araus A.J."/>
            <person name="Petzold A."/>
            <person name="Susuki M."/>
            <person name="Suzuki K.-i.T."/>
            <person name="Hayashi T."/>
            <person name="Toyoda A."/>
            <person name="Oliveira C."/>
            <person name="Osipova E."/>
            <person name="Leigh N.D."/>
            <person name="Simon A."/>
            <person name="Yun M.H."/>
        </authorList>
    </citation>
    <scope>NUCLEOTIDE SEQUENCE</scope>
    <source>
        <strain evidence="2">20211129_DDA</strain>
        <tissue evidence="2">Liver</tissue>
    </source>
</reference>
<feature type="compositionally biased region" description="Polar residues" evidence="1">
    <location>
        <begin position="86"/>
        <end position="100"/>
    </location>
</feature>
<feature type="compositionally biased region" description="Basic and acidic residues" evidence="1">
    <location>
        <begin position="26"/>
        <end position="54"/>
    </location>
</feature>
<accession>A0AAV7M2K8</accession>
<dbReference type="AlphaFoldDB" id="A0AAV7M2K8"/>
<gene>
    <name evidence="2" type="ORF">NDU88_003147</name>
</gene>
<proteinExistence type="predicted"/>
<dbReference type="EMBL" id="JANPWB010000014">
    <property type="protein sequence ID" value="KAJ1098031.1"/>
    <property type="molecule type" value="Genomic_DNA"/>
</dbReference>
<evidence type="ECO:0000313" key="3">
    <source>
        <dbReference type="Proteomes" id="UP001066276"/>
    </source>
</evidence>
<feature type="compositionally biased region" description="Basic and acidic residues" evidence="1">
    <location>
        <begin position="8"/>
        <end position="18"/>
    </location>
</feature>
<comment type="caution">
    <text evidence="2">The sequence shown here is derived from an EMBL/GenBank/DDBJ whole genome shotgun (WGS) entry which is preliminary data.</text>
</comment>
<dbReference type="Proteomes" id="UP001066276">
    <property type="component" value="Chromosome 10"/>
</dbReference>
<protein>
    <submittedName>
        <fullName evidence="2">Uncharacterized protein</fullName>
    </submittedName>
</protein>
<keyword evidence="3" id="KW-1185">Reference proteome</keyword>